<proteinExistence type="predicted"/>
<accession>A0A1E5VKE0</accession>
<dbReference type="Gene3D" id="2.60.120.330">
    <property type="entry name" value="B-lactam Antibiotic, Isopenicillin N Synthase, Chain"/>
    <property type="match status" value="1"/>
</dbReference>
<dbReference type="InterPro" id="IPR044861">
    <property type="entry name" value="IPNS-like_FE2OG_OXY"/>
</dbReference>
<comment type="caution">
    <text evidence="2">The sequence shown here is derived from an EMBL/GenBank/DDBJ whole genome shotgun (WGS) entry which is preliminary data.</text>
</comment>
<dbReference type="AlphaFoldDB" id="A0A1E5VKE0"/>
<feature type="domain" description="Isopenicillin N synthase-like Fe(2+) 2OG dioxygenase" evidence="1">
    <location>
        <begin position="48"/>
        <end position="80"/>
    </location>
</feature>
<evidence type="ECO:0000259" key="1">
    <source>
        <dbReference type="Pfam" id="PF03171"/>
    </source>
</evidence>
<dbReference type="EMBL" id="LWDX02036910">
    <property type="protein sequence ID" value="OEL25588.1"/>
    <property type="molecule type" value="Genomic_DNA"/>
</dbReference>
<dbReference type="SUPFAM" id="SSF51197">
    <property type="entry name" value="Clavaminate synthase-like"/>
    <property type="match status" value="1"/>
</dbReference>
<dbReference type="OrthoDB" id="288590at2759"/>
<dbReference type="STRING" id="888268.A0A1E5VKE0"/>
<evidence type="ECO:0000313" key="2">
    <source>
        <dbReference type="EMBL" id="OEL25588.1"/>
    </source>
</evidence>
<sequence>MKEASLAIMDMEVLGPGRGEELLQGLLRRRQRNDEVQLLLAVPGAGEDAGDGPHCDPAALTLLLQDGAVDGLQVLVDGEW</sequence>
<dbReference type="Proteomes" id="UP000095767">
    <property type="component" value="Unassembled WGS sequence"/>
</dbReference>
<gene>
    <name evidence="2" type="ORF">BAE44_0013393</name>
</gene>
<organism evidence="2 3">
    <name type="scientific">Dichanthelium oligosanthes</name>
    <dbReference type="NCBI Taxonomy" id="888268"/>
    <lineage>
        <taxon>Eukaryota</taxon>
        <taxon>Viridiplantae</taxon>
        <taxon>Streptophyta</taxon>
        <taxon>Embryophyta</taxon>
        <taxon>Tracheophyta</taxon>
        <taxon>Spermatophyta</taxon>
        <taxon>Magnoliopsida</taxon>
        <taxon>Liliopsida</taxon>
        <taxon>Poales</taxon>
        <taxon>Poaceae</taxon>
        <taxon>PACMAD clade</taxon>
        <taxon>Panicoideae</taxon>
        <taxon>Panicodae</taxon>
        <taxon>Paniceae</taxon>
        <taxon>Dichantheliinae</taxon>
        <taxon>Dichanthelium</taxon>
    </lineage>
</organism>
<dbReference type="Pfam" id="PF03171">
    <property type="entry name" value="2OG-FeII_Oxy"/>
    <property type="match status" value="1"/>
</dbReference>
<protein>
    <recommendedName>
        <fullName evidence="1">Isopenicillin N synthase-like Fe(2+) 2OG dioxygenase domain-containing protein</fullName>
    </recommendedName>
</protein>
<reference evidence="2 3" key="1">
    <citation type="submission" date="2016-09" db="EMBL/GenBank/DDBJ databases">
        <title>The draft genome of Dichanthelium oligosanthes: A C3 panicoid grass species.</title>
        <authorList>
            <person name="Studer A.J."/>
            <person name="Schnable J.C."/>
            <person name="Brutnell T.P."/>
        </authorList>
    </citation>
    <scope>NUCLEOTIDE SEQUENCE [LARGE SCALE GENOMIC DNA]</scope>
    <source>
        <strain evidence="3">cv. Kellogg 1175</strain>
        <tissue evidence="2">Leaf</tissue>
    </source>
</reference>
<keyword evidence="3" id="KW-1185">Reference proteome</keyword>
<dbReference type="InterPro" id="IPR027443">
    <property type="entry name" value="IPNS-like_sf"/>
</dbReference>
<evidence type="ECO:0000313" key="3">
    <source>
        <dbReference type="Proteomes" id="UP000095767"/>
    </source>
</evidence>
<name>A0A1E5VKE0_9POAL</name>